<proteinExistence type="predicted"/>
<evidence type="ECO:0000313" key="1">
    <source>
        <dbReference type="EMBL" id="MFK4447709.1"/>
    </source>
</evidence>
<comment type="caution">
    <text evidence="1">The sequence shown here is derived from an EMBL/GenBank/DDBJ whole genome shotgun (WGS) entry which is preliminary data.</text>
</comment>
<sequence>MAGASNKEEVTRGGGSIAHTTRPSAAARILYYQCVEYAEECGESCAGHQARDQQLHVSGKQGFRTINGLNQGNTMEYTFTLKYRLSDSDFDHEALIGVGQPGRVALAFTREADSAHAALMSALKDVKSAIPSAALVEASPDFVGLTDVADAIGVTRQNMRKLMLTNPDTFPSPVHEGSTAIWHLAEVMDWLKAKGTYQLEQAVHDIAETTMQVNLTKEAQRLTPRAERESRALVK</sequence>
<reference evidence="1 2" key="1">
    <citation type="submission" date="2024-11" db="EMBL/GenBank/DDBJ databases">
        <title>Using genomics to understand microbial adaptation to soil warming.</title>
        <authorList>
            <person name="Deangelis K.M. PhD."/>
        </authorList>
    </citation>
    <scope>NUCLEOTIDE SEQUENCE [LARGE SCALE GENOMIC DNA]</scope>
    <source>
        <strain evidence="1 2">GAS97</strain>
    </source>
</reference>
<dbReference type="Proteomes" id="UP001620514">
    <property type="component" value="Unassembled WGS sequence"/>
</dbReference>
<evidence type="ECO:0000313" key="2">
    <source>
        <dbReference type="Proteomes" id="UP001620514"/>
    </source>
</evidence>
<dbReference type="EMBL" id="JBIYDN010000037">
    <property type="protein sequence ID" value="MFK4447709.1"/>
    <property type="molecule type" value="Genomic_DNA"/>
</dbReference>
<name>A0ABW8MVH3_9BURK</name>
<protein>
    <submittedName>
        <fullName evidence="1">DNA-binding transcriptional regulator AlpA</fullName>
    </submittedName>
</protein>
<organism evidence="1 2">
    <name type="scientific">Caballeronia udeis</name>
    <dbReference type="NCBI Taxonomy" id="1232866"/>
    <lineage>
        <taxon>Bacteria</taxon>
        <taxon>Pseudomonadati</taxon>
        <taxon>Pseudomonadota</taxon>
        <taxon>Betaproteobacteria</taxon>
        <taxon>Burkholderiales</taxon>
        <taxon>Burkholderiaceae</taxon>
        <taxon>Caballeronia</taxon>
    </lineage>
</organism>
<gene>
    <name evidence="1" type="ORF">ABH943_007746</name>
</gene>
<keyword evidence="2" id="KW-1185">Reference proteome</keyword>
<accession>A0ABW8MVH3</accession>
<dbReference type="GO" id="GO:0003677">
    <property type="term" value="F:DNA binding"/>
    <property type="evidence" value="ECO:0007669"/>
    <property type="project" value="UniProtKB-KW"/>
</dbReference>
<keyword evidence="1" id="KW-0238">DNA-binding</keyword>